<dbReference type="Gene3D" id="1.20.80.10">
    <property type="match status" value="1"/>
</dbReference>
<dbReference type="Gene3D" id="3.40.850.10">
    <property type="entry name" value="Kinesin motor domain"/>
    <property type="match status" value="1"/>
</dbReference>
<evidence type="ECO:0000256" key="9">
    <source>
        <dbReference type="PROSITE-ProRule" id="PRU00782"/>
    </source>
</evidence>
<feature type="domain" description="PH" evidence="12">
    <location>
        <begin position="1216"/>
        <end position="1314"/>
    </location>
</feature>
<keyword evidence="5 9" id="KW-0067">ATP-binding</keyword>
<reference evidence="18" key="1">
    <citation type="submission" date="2025-08" db="UniProtKB">
        <authorList>
            <consortium name="RefSeq"/>
        </authorList>
    </citation>
    <scope>IDENTIFICATION</scope>
    <source>
        <tissue evidence="18">Sperm</tissue>
    </source>
</reference>
<dbReference type="InterPro" id="IPR036124">
    <property type="entry name" value="MYSc_Myo10"/>
</dbReference>
<feature type="region of interest" description="Disordered" evidence="11">
    <location>
        <begin position="909"/>
        <end position="932"/>
    </location>
</feature>
<dbReference type="Pfam" id="PF21989">
    <property type="entry name" value="RA_2"/>
    <property type="match status" value="1"/>
</dbReference>
<organism evidence="17 18">
    <name type="scientific">Petromyzon marinus</name>
    <name type="common">Sea lamprey</name>
    <dbReference type="NCBI Taxonomy" id="7757"/>
    <lineage>
        <taxon>Eukaryota</taxon>
        <taxon>Metazoa</taxon>
        <taxon>Chordata</taxon>
        <taxon>Craniata</taxon>
        <taxon>Vertebrata</taxon>
        <taxon>Cyclostomata</taxon>
        <taxon>Hyperoartia</taxon>
        <taxon>Petromyzontiformes</taxon>
        <taxon>Petromyzontidae</taxon>
        <taxon>Petromyzon</taxon>
    </lineage>
</organism>
<dbReference type="InterPro" id="IPR000299">
    <property type="entry name" value="FERM_domain"/>
</dbReference>
<dbReference type="InterPro" id="IPR040640">
    <property type="entry name" value="MyoX_N_SH3"/>
</dbReference>
<evidence type="ECO:0000259" key="16">
    <source>
        <dbReference type="PROSITE" id="PS51456"/>
    </source>
</evidence>
<dbReference type="Gene3D" id="1.25.40.530">
    <property type="entry name" value="MyTH4 domain"/>
    <property type="match status" value="1"/>
</dbReference>
<comment type="subcellular location">
    <subcellularLocation>
        <location evidence="1">Cytoplasm</location>
    </subcellularLocation>
</comment>
<dbReference type="SMART" id="SM00139">
    <property type="entry name" value="MyTH4"/>
    <property type="match status" value="1"/>
</dbReference>
<dbReference type="GO" id="GO:0005737">
    <property type="term" value="C:cytoplasm"/>
    <property type="evidence" value="ECO:0007669"/>
    <property type="project" value="UniProtKB-SubCell"/>
</dbReference>
<evidence type="ECO:0000256" key="4">
    <source>
        <dbReference type="ARBA" id="ARBA00022741"/>
    </source>
</evidence>
<gene>
    <name evidence="18" type="primary">LOC116938635</name>
</gene>
<dbReference type="PROSITE" id="PS51016">
    <property type="entry name" value="MYTH4"/>
    <property type="match status" value="1"/>
</dbReference>
<dbReference type="GO" id="GO:0016459">
    <property type="term" value="C:myosin complex"/>
    <property type="evidence" value="ECO:0007669"/>
    <property type="project" value="UniProtKB-KW"/>
</dbReference>
<dbReference type="Pfam" id="PF00373">
    <property type="entry name" value="FERM_M"/>
    <property type="match status" value="1"/>
</dbReference>
<dbReference type="GO" id="GO:0003774">
    <property type="term" value="F:cytoskeletal motor activity"/>
    <property type="evidence" value="ECO:0007669"/>
    <property type="project" value="UniProtKB-UniRule"/>
</dbReference>
<dbReference type="CDD" id="cd13202">
    <property type="entry name" value="FERM_C_MyoX"/>
    <property type="match status" value="1"/>
</dbReference>
<dbReference type="InterPro" id="IPR038185">
    <property type="entry name" value="MyTH4_dom_sf"/>
</dbReference>
<evidence type="ECO:0000256" key="1">
    <source>
        <dbReference type="ARBA" id="ARBA00004496"/>
    </source>
</evidence>
<keyword evidence="10" id="KW-0175">Coiled coil</keyword>
<dbReference type="InterPro" id="IPR041797">
    <property type="entry name" value="MyoX_FERM_C"/>
</dbReference>
<dbReference type="Gene3D" id="3.10.20.90">
    <property type="entry name" value="Phosphatidylinositol 3-kinase Catalytic Subunit, Chain A, domain 1"/>
    <property type="match status" value="1"/>
</dbReference>
<feature type="compositionally biased region" description="Basic and acidic residues" evidence="11">
    <location>
        <begin position="841"/>
        <end position="856"/>
    </location>
</feature>
<dbReference type="RefSeq" id="XP_032801914.1">
    <property type="nucleotide sequence ID" value="XM_032946023.1"/>
</dbReference>
<dbReference type="InterPro" id="IPR035963">
    <property type="entry name" value="FERM_2"/>
</dbReference>
<dbReference type="PROSITE" id="PS50003">
    <property type="entry name" value="PH_DOMAIN"/>
    <property type="match status" value="2"/>
</dbReference>
<feature type="domain" description="FERM" evidence="13">
    <location>
        <begin position="1709"/>
        <end position="2117"/>
    </location>
</feature>
<dbReference type="InterPro" id="IPR000159">
    <property type="entry name" value="RA_dom"/>
</dbReference>
<feature type="region of interest" description="Disordered" evidence="11">
    <location>
        <begin position="960"/>
        <end position="1121"/>
    </location>
</feature>
<evidence type="ECO:0000256" key="11">
    <source>
        <dbReference type="SAM" id="MobiDB-lite"/>
    </source>
</evidence>
<feature type="compositionally biased region" description="Polar residues" evidence="11">
    <location>
        <begin position="1047"/>
        <end position="1056"/>
    </location>
</feature>
<evidence type="ECO:0000256" key="10">
    <source>
        <dbReference type="SAM" id="Coils"/>
    </source>
</evidence>
<dbReference type="SMART" id="SM00242">
    <property type="entry name" value="MYSc"/>
    <property type="match status" value="1"/>
</dbReference>
<dbReference type="InterPro" id="IPR001849">
    <property type="entry name" value="PH_domain"/>
</dbReference>
<sequence>MDCVLREGARVWLRDGDQMLPCTVGPSRAGTVELTSDYGQAFCLPQAALSHDKVSPMHSSSIEGVEDMSALADLHEGAIMHNLHLRFHDNKIYTYIGSILAAVNPYRLIDGLYDKAAVGRYAQNLLGELPPHIYAIANECYRCLWKRLDSQCVLISGESGAGKTESTKLILNFLSETSQGAGKAAQSGPTNTNVETAILESSPIMEAFGNAKTVYNNNSSRFGKFIQLHFSQQGFIQGGRILDYLLEKNRVVRQNPGERNFHVFYALLAGTTAEQKESLCLSEPNSYKYLAQSGCISDDACDDVKSFEKVMTAMQVMAFGKEEVREVLKLLSGVLQLGNIEFVTAGGAQISNKDVVSVVSELLGLDSLQLSEVLTQRSMILRGEEISTPLTIEQAEDSRNSMAMALYSQCFSWIIQKINGRIKGNDNFKSIGILDIFGFENFEVNRFEQFNINYANEKLQEYFNKHIFSLEQLEYNREGIIWEDINWMDNGECLDLIEKKLGMLALINEESRFPKGTDFTMLEKLHGQHATNQFYTKPRVADHQFGIKHYAGEVLYDVRGFLEKNRDTFRDDLLNVLRESGIDFIYDLFERVSGGGGEETLKAGAKQRRPTVSSQFKDSLHSLMASLSTSNPFFVRCIKPNMKKLAQRFEHVVVLNQLRYSGMLETVRIRRAGYPVRRPFQDFYSRYKVLLGNREVPDDPKGKCIALLRVYDAKNAAWQLGRTKVFLRDTLEQNLEKLRDTELHKSATLIRAHVLAYLARKRFRRLRACAVAVQAWFRCRSCQRRFSRLRASAITLQKHRRSALARRLYRALLEEKRRREEEERRRREEELRRMEEEQRKLEAELAQKQEEEEMRKKATMAAAAGATDGENPTTAGSDPMQETEQLLVIQRLEREIDELRQLQLAAVDAAAPAKDPLARPSPTELGSEAEGEWLAREQAIRRLEQEAACAAQDFLESLDFGEGYDSEGGALSRSSGGSLEGPPRPESRGKAPEEEDDEGFVGGGAEEHHRGSSRPGSRGTGAGGAVGELGEGGDGTSGEGVVGSKGSYDQRTSGIHTSDESFEEDQLAGRTAPDATVAEAQEEPVYDAPLLEEFDLEGEDTASVTGTETVRMRRTSRQPLSPEREFRYSVNTYNGSAYPYGSLDGPQLSVGESDEDFDRGFDEEDLASRRETIYSSLGTPYFHSYLHIKVGMMNMWKRRWCVLKDDTFMWFRAKQEALKAGWLHKKGGGTSTLSRRNWKRRWFVLRDAKLMYFESDSEEKLKGVLDVRSAREIIDNTDKENGINVVMKERTYHLIAESPEDASEWFSAMSRVHGASEQELQTMHDEMANPKNAVGTLDVGLIDAACASDNPDRQNSFVIITANRVLQCNTDTAEEMHHWIALLQRSKGDARVEGQEFIVRGWLHKEVKGSSKGTVRSALTQRLKKRWVVLTHNSLDYYRSSERGTTKLGTLVLNSLCCITQADERTFKETGYWSITVHGRKHSYHLYTKLLSEASRWASAVQTVIDSKTPIETPTQQLIQDIKENMCSAEVVDQIYKRNPILRYSQHPLRSPLLPLPYGDVSPNLPKERGYTTLQEEAVRIFHTLQGLDAVPEPLPIYQGVLQTCHDLRPLHDELYCQLVKQTSFAPQPLGTGGLRTWHLFACLSCTFPPGRAVLRYVRFHLKRVKDRFPGTETEQYASFILDSLKKTKLREFIPSQEEIQAIVSQQEMTTTIYCHGGGSCKITIDSHTTAGEVVAKLMRGLAMEGSRNTFSLFERRGKMEKALENRTIVVDVLAKFEKMGAENETEEVMMDDGNSSNSWRLYFKLYCFLDTGHVPSDSVEFAFMFEQAHEGLVRGHFPAPEETLQQLAALRLQYILGDNSNQASFPQPPGLDSVYPVGRLRSRITAATKTPAGMGASPLATGASSPGSPASPSSGAGERRLTGFLEGTLRRTLRRQKAPSFEVEADKERDGSGSGSPGSGGASHATPGAGGGQDQLLELWVKEEIQAARAGILDKWQQLRGLGQEQAMARYMAIVQEWAGYGSTLFDVESKEGGFPKELWLAVGKDGVAVHKRGEPRPLESFTYEQILSFGAPQSSSYRIVLEGREMLFETIQVLEVAKLMKAYINSIVHKRYSRHSLSSRSSTGPIVRTR</sequence>
<dbReference type="Pfam" id="PF00784">
    <property type="entry name" value="MyTH4"/>
    <property type="match status" value="1"/>
</dbReference>
<dbReference type="FunFam" id="1.10.10.820:FF:000001">
    <property type="entry name" value="Myosin heavy chain"/>
    <property type="match status" value="1"/>
</dbReference>
<feature type="compositionally biased region" description="Low complexity" evidence="11">
    <location>
        <begin position="967"/>
        <end position="981"/>
    </location>
</feature>
<dbReference type="CDD" id="cd13296">
    <property type="entry name" value="PH2_MyoX"/>
    <property type="match status" value="1"/>
</dbReference>
<protein>
    <submittedName>
        <fullName evidence="18">Unconventional myosin-X-like</fullName>
    </submittedName>
</protein>
<dbReference type="SMART" id="SM00295">
    <property type="entry name" value="B41"/>
    <property type="match status" value="1"/>
</dbReference>
<evidence type="ECO:0000256" key="5">
    <source>
        <dbReference type="ARBA" id="ARBA00022840"/>
    </source>
</evidence>
<dbReference type="PRINTS" id="PR00193">
    <property type="entry name" value="MYOSINHEAVY"/>
</dbReference>
<dbReference type="Pfam" id="PF00169">
    <property type="entry name" value="PH"/>
    <property type="match status" value="2"/>
</dbReference>
<evidence type="ECO:0000256" key="6">
    <source>
        <dbReference type="ARBA" id="ARBA00023123"/>
    </source>
</evidence>
<evidence type="ECO:0000313" key="18">
    <source>
        <dbReference type="RefSeq" id="XP_032801914.1"/>
    </source>
</evidence>
<feature type="compositionally biased region" description="Gly residues" evidence="11">
    <location>
        <begin position="1953"/>
        <end position="1962"/>
    </location>
</feature>
<feature type="compositionally biased region" description="Acidic residues" evidence="11">
    <location>
        <begin position="1080"/>
        <end position="1100"/>
    </location>
</feature>
<evidence type="ECO:0000256" key="3">
    <source>
        <dbReference type="ARBA" id="ARBA00022490"/>
    </source>
</evidence>
<dbReference type="Gene3D" id="1.10.10.820">
    <property type="match status" value="1"/>
</dbReference>
<dbReference type="KEGG" id="pmrn:116938635"/>
<evidence type="ECO:0000259" key="13">
    <source>
        <dbReference type="PROSITE" id="PS50057"/>
    </source>
</evidence>
<dbReference type="GO" id="GO:0005524">
    <property type="term" value="F:ATP binding"/>
    <property type="evidence" value="ECO:0007669"/>
    <property type="project" value="UniProtKB-UniRule"/>
</dbReference>
<dbReference type="Gene3D" id="1.20.120.720">
    <property type="entry name" value="Myosin VI head, motor domain, U50 subdomain"/>
    <property type="match status" value="1"/>
</dbReference>
<feature type="region of interest" description="Actin-binding" evidence="9">
    <location>
        <begin position="620"/>
        <end position="642"/>
    </location>
</feature>
<dbReference type="CDD" id="cd14473">
    <property type="entry name" value="FERM_B-lobe"/>
    <property type="match status" value="1"/>
</dbReference>
<dbReference type="InterPro" id="IPR011993">
    <property type="entry name" value="PH-like_dom_sf"/>
</dbReference>
<dbReference type="InterPro" id="IPR019748">
    <property type="entry name" value="FERM_central"/>
</dbReference>
<evidence type="ECO:0000259" key="15">
    <source>
        <dbReference type="PROSITE" id="PS51016"/>
    </source>
</evidence>
<feature type="domain" description="PH" evidence="12">
    <location>
        <begin position="1396"/>
        <end position="1506"/>
    </location>
</feature>
<comment type="similarity">
    <text evidence="2 9">Belongs to the TRAFAC class myosin-kinesin ATPase superfamily. Myosin family.</text>
</comment>
<dbReference type="CDD" id="cd13297">
    <property type="entry name" value="PH3_MyoX-like"/>
    <property type="match status" value="1"/>
</dbReference>
<dbReference type="InterPro" id="IPR001609">
    <property type="entry name" value="Myosin_head_motor_dom-like"/>
</dbReference>
<keyword evidence="7 9" id="KW-0505">Motor protein</keyword>
<keyword evidence="3" id="KW-0963">Cytoplasm</keyword>
<feature type="domain" description="Myosin motor" evidence="16">
    <location>
        <begin position="63"/>
        <end position="740"/>
    </location>
</feature>
<feature type="domain" description="MyTH4" evidence="15">
    <location>
        <begin position="1544"/>
        <end position="1704"/>
    </location>
</feature>
<dbReference type="CDD" id="cd14873">
    <property type="entry name" value="MYSc_Myo10"/>
    <property type="match status" value="1"/>
</dbReference>
<feature type="compositionally biased region" description="Basic and acidic residues" evidence="11">
    <location>
        <begin position="983"/>
        <end position="992"/>
    </location>
</feature>
<proteinExistence type="inferred from homology"/>
<evidence type="ECO:0000259" key="14">
    <source>
        <dbReference type="PROSITE" id="PS50200"/>
    </source>
</evidence>
<evidence type="ECO:0000313" key="17">
    <source>
        <dbReference type="Proteomes" id="UP001318040"/>
    </source>
</evidence>
<dbReference type="PROSITE" id="PS50096">
    <property type="entry name" value="IQ"/>
    <property type="match status" value="2"/>
</dbReference>
<dbReference type="InterPro" id="IPR019749">
    <property type="entry name" value="Band_41_domain"/>
</dbReference>
<evidence type="ECO:0000256" key="8">
    <source>
        <dbReference type="ARBA" id="ARBA00023203"/>
    </source>
</evidence>
<dbReference type="GO" id="GO:0003779">
    <property type="term" value="F:actin binding"/>
    <property type="evidence" value="ECO:0007669"/>
    <property type="project" value="UniProtKB-KW"/>
</dbReference>
<dbReference type="SMART" id="SM00233">
    <property type="entry name" value="PH"/>
    <property type="match status" value="2"/>
</dbReference>
<dbReference type="InterPro" id="IPR000857">
    <property type="entry name" value="MyTH4_dom"/>
</dbReference>
<dbReference type="Gene3D" id="1.20.5.4820">
    <property type="match status" value="1"/>
</dbReference>
<feature type="domain" description="Ras-associating" evidence="14">
    <location>
        <begin position="1713"/>
        <end position="1795"/>
    </location>
</feature>
<dbReference type="InterPro" id="IPR051724">
    <property type="entry name" value="Actin_motor_Myosin"/>
</dbReference>
<dbReference type="Gene3D" id="2.30.29.30">
    <property type="entry name" value="Pleckstrin-homology domain (PH domain)/Phosphotyrosine-binding domain (PTB)"/>
    <property type="match status" value="4"/>
</dbReference>
<name>A0AAJ7SMP1_PETMA</name>
<dbReference type="InterPro" id="IPR027417">
    <property type="entry name" value="P-loop_NTPase"/>
</dbReference>
<evidence type="ECO:0000256" key="7">
    <source>
        <dbReference type="ARBA" id="ARBA00023175"/>
    </source>
</evidence>
<accession>A0AAJ7SMP1</accession>
<feature type="binding site" evidence="9">
    <location>
        <begin position="157"/>
        <end position="164"/>
    </location>
    <ligand>
        <name>ATP</name>
        <dbReference type="ChEBI" id="CHEBI:30616"/>
    </ligand>
</feature>
<dbReference type="PROSITE" id="PS51456">
    <property type="entry name" value="MYOSIN_MOTOR"/>
    <property type="match status" value="1"/>
</dbReference>
<dbReference type="SUPFAM" id="SSF50729">
    <property type="entry name" value="PH domain-like"/>
    <property type="match status" value="4"/>
</dbReference>
<dbReference type="PROSITE" id="PS50200">
    <property type="entry name" value="RA"/>
    <property type="match status" value="1"/>
</dbReference>
<dbReference type="InterPro" id="IPR036961">
    <property type="entry name" value="Kinesin_motor_dom_sf"/>
</dbReference>
<keyword evidence="4 9" id="KW-0547">Nucleotide-binding</keyword>
<dbReference type="FunFam" id="3.40.850.10:FF:000008">
    <property type="entry name" value="Putative unconventional myosin-IXa"/>
    <property type="match status" value="1"/>
</dbReference>
<keyword evidence="17" id="KW-1185">Reference proteome</keyword>
<keyword evidence="8 9" id="KW-0009">Actin-binding</keyword>
<dbReference type="Pfam" id="PF18597">
    <property type="entry name" value="SH3_19"/>
    <property type="match status" value="1"/>
</dbReference>
<feature type="compositionally biased region" description="Low complexity" evidence="11">
    <location>
        <begin position="1896"/>
        <end position="1917"/>
    </location>
</feature>
<dbReference type="SMART" id="SM00015">
    <property type="entry name" value="IQ"/>
    <property type="match status" value="3"/>
</dbReference>
<dbReference type="GO" id="GO:0007165">
    <property type="term" value="P:signal transduction"/>
    <property type="evidence" value="ECO:0007669"/>
    <property type="project" value="InterPro"/>
</dbReference>
<dbReference type="PANTHER" id="PTHR46049:SF3">
    <property type="entry name" value="MYOSIN VIIA"/>
    <property type="match status" value="1"/>
</dbReference>
<evidence type="ECO:0000256" key="2">
    <source>
        <dbReference type="ARBA" id="ARBA00008314"/>
    </source>
</evidence>
<feature type="compositionally biased region" description="Gly residues" evidence="11">
    <location>
        <begin position="1018"/>
        <end position="1043"/>
    </location>
</feature>
<dbReference type="SUPFAM" id="SSF47031">
    <property type="entry name" value="Second domain of FERM"/>
    <property type="match status" value="1"/>
</dbReference>
<feature type="coiled-coil region" evidence="10">
    <location>
        <begin position="882"/>
        <end position="909"/>
    </location>
</feature>
<feature type="region of interest" description="Disordered" evidence="11">
    <location>
        <begin position="1888"/>
        <end position="1972"/>
    </location>
</feature>
<dbReference type="Proteomes" id="UP001318040">
    <property type="component" value="Chromosome 4"/>
</dbReference>
<keyword evidence="6 9" id="KW-0518">Myosin</keyword>
<dbReference type="SUPFAM" id="SSF52540">
    <property type="entry name" value="P-loop containing nucleoside triphosphate hydrolases"/>
    <property type="match status" value="1"/>
</dbReference>
<dbReference type="CDD" id="cd17206">
    <property type="entry name" value="FERM_F1_Myosin-X"/>
    <property type="match status" value="1"/>
</dbReference>
<dbReference type="Pfam" id="PF00063">
    <property type="entry name" value="Myosin_head"/>
    <property type="match status" value="1"/>
</dbReference>
<feature type="compositionally biased region" description="Low complexity" evidence="11">
    <location>
        <begin position="859"/>
        <end position="870"/>
    </location>
</feature>
<dbReference type="PROSITE" id="PS50057">
    <property type="entry name" value="FERM_3"/>
    <property type="match status" value="1"/>
</dbReference>
<feature type="region of interest" description="Disordered" evidence="11">
    <location>
        <begin position="841"/>
        <end position="881"/>
    </location>
</feature>
<dbReference type="Gene3D" id="1.20.58.530">
    <property type="match status" value="1"/>
</dbReference>
<dbReference type="FunFam" id="1.25.40.530:FF:000001">
    <property type="entry name" value="Pleckstrin homology domain-containing family H member 2"/>
    <property type="match status" value="1"/>
</dbReference>
<feature type="compositionally biased region" description="Polar residues" evidence="11">
    <location>
        <begin position="871"/>
        <end position="881"/>
    </location>
</feature>
<dbReference type="InterPro" id="IPR000048">
    <property type="entry name" value="IQ_motif_EF-hand-BS"/>
</dbReference>
<evidence type="ECO:0000259" key="12">
    <source>
        <dbReference type="PROSITE" id="PS50003"/>
    </source>
</evidence>
<dbReference type="FunFam" id="2.30.29.30:FF:000286">
    <property type="entry name" value="PH-protein kinase domain containing protein"/>
    <property type="match status" value="1"/>
</dbReference>
<dbReference type="InterPro" id="IPR014352">
    <property type="entry name" value="FERM/acyl-CoA-bd_prot_sf"/>
</dbReference>
<dbReference type="PANTHER" id="PTHR46049">
    <property type="entry name" value="AGAP003327-PA"/>
    <property type="match status" value="1"/>
</dbReference>